<keyword evidence="7" id="KW-0137">Centromere</keyword>
<keyword evidence="6" id="KW-0539">Nucleus</keyword>
<dbReference type="PANTHER" id="PTHR14401:SF6">
    <property type="entry name" value="CENTROMERE PROTEIN K"/>
    <property type="match status" value="1"/>
</dbReference>
<dbReference type="PANTHER" id="PTHR14401">
    <property type="entry name" value="CENTROMERE PROTEIN K"/>
    <property type="match status" value="1"/>
</dbReference>
<evidence type="ECO:0000256" key="1">
    <source>
        <dbReference type="ARBA" id="ARBA00004123"/>
    </source>
</evidence>
<reference evidence="9" key="2">
    <citation type="submission" date="2025-09" db="UniProtKB">
        <authorList>
            <consortium name="Ensembl"/>
        </authorList>
    </citation>
    <scope>IDENTIFICATION</scope>
</reference>
<evidence type="ECO:0000256" key="7">
    <source>
        <dbReference type="ARBA" id="ARBA00023328"/>
    </source>
</evidence>
<evidence type="ECO:0000256" key="5">
    <source>
        <dbReference type="ARBA" id="ARBA00023054"/>
    </source>
</evidence>
<dbReference type="GO" id="GO:0000775">
    <property type="term" value="C:chromosome, centromeric region"/>
    <property type="evidence" value="ECO:0007669"/>
    <property type="project" value="UniProtKB-SubCell"/>
</dbReference>
<dbReference type="InterPro" id="IPR020993">
    <property type="entry name" value="Centromere_CenpK"/>
</dbReference>
<evidence type="ECO:0000256" key="6">
    <source>
        <dbReference type="ARBA" id="ARBA00023242"/>
    </source>
</evidence>
<dbReference type="AlphaFoldDB" id="A0A3Q3Q7I5"/>
<dbReference type="Pfam" id="PF11802">
    <property type="entry name" value="CENP-K"/>
    <property type="match status" value="1"/>
</dbReference>
<keyword evidence="5" id="KW-0175">Coiled coil</keyword>
<evidence type="ECO:0000256" key="4">
    <source>
        <dbReference type="ARBA" id="ARBA00022454"/>
    </source>
</evidence>
<dbReference type="KEGG" id="malb:109957925"/>
<accession>A0A3Q3Q7I5</accession>
<comment type="subcellular location">
    <subcellularLocation>
        <location evidence="2">Chromosome</location>
        <location evidence="2">Centromere</location>
    </subcellularLocation>
    <subcellularLocation>
        <location evidence="1">Nucleus</location>
    </subcellularLocation>
</comment>
<evidence type="ECO:0008006" key="11">
    <source>
        <dbReference type="Google" id="ProtNLM"/>
    </source>
</evidence>
<reference evidence="9" key="1">
    <citation type="submission" date="2025-08" db="UniProtKB">
        <authorList>
            <consortium name="Ensembl"/>
        </authorList>
    </citation>
    <scope>IDENTIFICATION</scope>
</reference>
<organism evidence="9 10">
    <name type="scientific">Monopterus albus</name>
    <name type="common">Swamp eel</name>
    <dbReference type="NCBI Taxonomy" id="43700"/>
    <lineage>
        <taxon>Eukaryota</taxon>
        <taxon>Metazoa</taxon>
        <taxon>Chordata</taxon>
        <taxon>Craniata</taxon>
        <taxon>Vertebrata</taxon>
        <taxon>Euteleostomi</taxon>
        <taxon>Actinopterygii</taxon>
        <taxon>Neopterygii</taxon>
        <taxon>Teleostei</taxon>
        <taxon>Neoteleostei</taxon>
        <taxon>Acanthomorphata</taxon>
        <taxon>Anabantaria</taxon>
        <taxon>Synbranchiformes</taxon>
        <taxon>Synbranchidae</taxon>
        <taxon>Monopterus</taxon>
    </lineage>
</organism>
<dbReference type="CTD" id="64105"/>
<evidence type="ECO:0000256" key="8">
    <source>
        <dbReference type="SAM" id="MobiDB-lite"/>
    </source>
</evidence>
<evidence type="ECO:0000256" key="3">
    <source>
        <dbReference type="ARBA" id="ARBA00005795"/>
    </source>
</evidence>
<dbReference type="STRING" id="43700.ENSMALP00000006205"/>
<dbReference type="Ensembl" id="ENSMALT00000006340.1">
    <property type="protein sequence ID" value="ENSMALP00000006205.1"/>
    <property type="gene ID" value="ENSMALG00000004438.1"/>
</dbReference>
<proteinExistence type="inferred from homology"/>
<feature type="region of interest" description="Disordered" evidence="8">
    <location>
        <begin position="185"/>
        <end position="205"/>
    </location>
</feature>
<dbReference type="OrthoDB" id="9445768at2759"/>
<dbReference type="GeneID" id="109957925"/>
<protein>
    <recommendedName>
        <fullName evidence="11">Centromere protein K</fullName>
    </recommendedName>
</protein>
<name>A0A3Q3Q7I5_MONAL</name>
<keyword evidence="10" id="KW-1185">Reference proteome</keyword>
<sequence>MDEVNPGSQAAAELSQAAQAELLDMCEDQFALLEEVQNEIVLREPEPCENPQEQSENQLIAAEAELKQWLTLEPDLLIGNSEILLQAAKEEMLKMCSDLEMIVSCCETKRDKLRETKELEQKWLEEKKQVLIAVNDHTERLHMEKEQLSEHSLLRDIKEKIAKMKAYQDKLMECLGDVLDKHLPLPQDRSTSNKKKKNAEPELNEDQVSLTEVLEMLMTKMLNTPHDPYVTIDDRFWPPYTEMLLRYGIAVRHQENNFKIRLETFF</sequence>
<keyword evidence="4" id="KW-0158">Chromosome</keyword>
<dbReference type="GO" id="GO:0005634">
    <property type="term" value="C:nucleus"/>
    <property type="evidence" value="ECO:0007669"/>
    <property type="project" value="UniProtKB-SubCell"/>
</dbReference>
<dbReference type="GO" id="GO:0051382">
    <property type="term" value="P:kinetochore assembly"/>
    <property type="evidence" value="ECO:0007669"/>
    <property type="project" value="InterPro"/>
</dbReference>
<dbReference type="Proteomes" id="UP000261600">
    <property type="component" value="Unplaced"/>
</dbReference>
<comment type="similarity">
    <text evidence="3">Belongs to the CENP-K/MCM22 family.</text>
</comment>
<evidence type="ECO:0000313" key="10">
    <source>
        <dbReference type="Proteomes" id="UP000261600"/>
    </source>
</evidence>
<evidence type="ECO:0000313" key="9">
    <source>
        <dbReference type="Ensembl" id="ENSMALP00000006205.1"/>
    </source>
</evidence>
<evidence type="ECO:0000256" key="2">
    <source>
        <dbReference type="ARBA" id="ARBA00004584"/>
    </source>
</evidence>
<dbReference type="RefSeq" id="XP_020451831.1">
    <property type="nucleotide sequence ID" value="XM_020596175.1"/>
</dbReference>
<dbReference type="GO" id="GO:0000070">
    <property type="term" value="P:mitotic sister chromatid segregation"/>
    <property type="evidence" value="ECO:0007669"/>
    <property type="project" value="TreeGrafter"/>
</dbReference>